<dbReference type="PANTHER" id="PTHR33392:SF6">
    <property type="entry name" value="POLYISOPRENYL-TEICHOIC ACID--PEPTIDOGLYCAN TEICHOIC ACID TRANSFERASE TAGU"/>
    <property type="match status" value="1"/>
</dbReference>
<name>A0A2H0W6G9_9BACT</name>
<sequence length="468" mass="51527">MGFFKKTKKRTPLIESIKTKKKPFYRRRRWKIFFVALAVIIIIISGLAYYVLKSSSNIFENGISSMSLIRSLVGGKTETLKGENADRINILVTGMGGPSHKGGYLTDSIMLVSIQPKEKKMAMISVPRDLLAPIPDHKENKINSAFVSGRNEYYNQNCTKKRSSDCAKNAMSAGAALSVQTIEDITGQTIPYYINVEFDGFEKIIDALGGVDVYVDKAIYDTSFPAEDMLHYSTFSISAGMHHLDGATALKYARSRETTSDFDRAARQQKLLVAVKEKAASTNFLSNPATILNIFNSLTGSLYTNFSPTEIKSLVEIAKEVDKSNFISKVLSTASDSLLINANINGTYYLQPKSGDFKQIQKFVADIFNQKKAVAVEIASGAKLTSAEIASIAKDLKKDTSANFTVTTGSDYKNTLAQTAIYDYSDGSKADVMQNLKQKYNATVVKKTKTASITVDFYIVIGENYSAN</sequence>
<dbReference type="EMBL" id="PEZW01000016">
    <property type="protein sequence ID" value="PIS07671.1"/>
    <property type="molecule type" value="Genomic_DNA"/>
</dbReference>
<evidence type="ECO:0000259" key="3">
    <source>
        <dbReference type="Pfam" id="PF03816"/>
    </source>
</evidence>
<keyword evidence="2" id="KW-1133">Transmembrane helix</keyword>
<dbReference type="InterPro" id="IPR050922">
    <property type="entry name" value="LytR/CpsA/Psr_CW_biosynth"/>
</dbReference>
<comment type="caution">
    <text evidence="4">The sequence shown here is derived from an EMBL/GenBank/DDBJ whole genome shotgun (WGS) entry which is preliminary data.</text>
</comment>
<comment type="similarity">
    <text evidence="1">Belongs to the LytR/CpsA/Psr (LCP) family.</text>
</comment>
<reference evidence="5" key="1">
    <citation type="submission" date="2017-09" db="EMBL/GenBank/DDBJ databases">
        <title>Depth-based differentiation of microbial function through sediment-hosted aquifers and enrichment of novel symbionts in the deep terrestrial subsurface.</title>
        <authorList>
            <person name="Probst A.J."/>
            <person name="Ladd B."/>
            <person name="Jarett J.K."/>
            <person name="Geller-Mcgrath D.E."/>
            <person name="Sieber C.M.K."/>
            <person name="Emerson J.B."/>
            <person name="Anantharaman K."/>
            <person name="Thomas B.C."/>
            <person name="Malmstrom R."/>
            <person name="Stieglmeier M."/>
            <person name="Klingl A."/>
            <person name="Woyke T."/>
            <person name="Ryan C.M."/>
            <person name="Banfield J.F."/>
        </authorList>
    </citation>
    <scope>NUCLEOTIDE SEQUENCE [LARGE SCALE GENOMIC DNA]</scope>
</reference>
<protein>
    <recommendedName>
        <fullName evidence="3">Cell envelope-related transcriptional attenuator domain-containing protein</fullName>
    </recommendedName>
</protein>
<evidence type="ECO:0000256" key="2">
    <source>
        <dbReference type="SAM" id="Phobius"/>
    </source>
</evidence>
<organism evidence="4 5">
    <name type="scientific">Candidatus Berkelbacteria bacterium CG10_big_fil_rev_8_21_14_0_10_43_13</name>
    <dbReference type="NCBI Taxonomy" id="1974514"/>
    <lineage>
        <taxon>Bacteria</taxon>
        <taxon>Candidatus Berkelbacteria</taxon>
    </lineage>
</organism>
<dbReference type="NCBIfam" id="TIGR00350">
    <property type="entry name" value="lytR_cpsA_psr"/>
    <property type="match status" value="1"/>
</dbReference>
<keyword evidence="2" id="KW-0472">Membrane</keyword>
<feature type="transmembrane region" description="Helical" evidence="2">
    <location>
        <begin position="30"/>
        <end position="52"/>
    </location>
</feature>
<accession>A0A2H0W6G9</accession>
<dbReference type="AlphaFoldDB" id="A0A2H0W6G9"/>
<proteinExistence type="inferred from homology"/>
<dbReference type="Proteomes" id="UP000231382">
    <property type="component" value="Unassembled WGS sequence"/>
</dbReference>
<dbReference type="PANTHER" id="PTHR33392">
    <property type="entry name" value="POLYISOPRENYL-TEICHOIC ACID--PEPTIDOGLYCAN TEICHOIC ACID TRANSFERASE TAGU"/>
    <property type="match status" value="1"/>
</dbReference>
<evidence type="ECO:0000313" key="4">
    <source>
        <dbReference type="EMBL" id="PIS07671.1"/>
    </source>
</evidence>
<feature type="domain" description="Cell envelope-related transcriptional attenuator" evidence="3">
    <location>
        <begin position="106"/>
        <end position="280"/>
    </location>
</feature>
<dbReference type="Gene3D" id="3.40.630.190">
    <property type="entry name" value="LCP protein"/>
    <property type="match status" value="1"/>
</dbReference>
<dbReference type="Pfam" id="PF03816">
    <property type="entry name" value="LytR_cpsA_psr"/>
    <property type="match status" value="1"/>
</dbReference>
<evidence type="ECO:0000256" key="1">
    <source>
        <dbReference type="ARBA" id="ARBA00006068"/>
    </source>
</evidence>
<evidence type="ECO:0000313" key="5">
    <source>
        <dbReference type="Proteomes" id="UP000231382"/>
    </source>
</evidence>
<dbReference type="InterPro" id="IPR004474">
    <property type="entry name" value="LytR_CpsA_psr"/>
</dbReference>
<keyword evidence="2" id="KW-0812">Transmembrane</keyword>
<gene>
    <name evidence="4" type="ORF">COT78_02215</name>
</gene>